<feature type="non-terminal residue" evidence="1">
    <location>
        <position position="1"/>
    </location>
</feature>
<sequence>IAQKVGVPSKAVALVLLYGHLPTSKLSEALLRVTVKMEYPEIYSIMRETSPESWGDGERYL</sequence>
<name>A0A2G9XC02_UNCKA</name>
<evidence type="ECO:0000313" key="1">
    <source>
        <dbReference type="EMBL" id="PIP04515.1"/>
    </source>
</evidence>
<dbReference type="AlphaFoldDB" id="A0A2G9XC02"/>
<reference evidence="1 2" key="1">
    <citation type="submission" date="2017-09" db="EMBL/GenBank/DDBJ databases">
        <title>Depth-based differentiation of microbial function through sediment-hosted aquifers and enrichment of novel symbionts in the deep terrestrial subsurface.</title>
        <authorList>
            <person name="Probst A.J."/>
            <person name="Ladd B."/>
            <person name="Jarett J.K."/>
            <person name="Geller-Mcgrath D.E."/>
            <person name="Sieber C.M."/>
            <person name="Emerson J.B."/>
            <person name="Anantharaman K."/>
            <person name="Thomas B.C."/>
            <person name="Malmstrom R."/>
            <person name="Stieglmeier M."/>
            <person name="Klingl A."/>
            <person name="Woyke T."/>
            <person name="Ryan C.M."/>
            <person name="Banfield J.F."/>
        </authorList>
    </citation>
    <scope>NUCLEOTIDE SEQUENCE [LARGE SCALE GENOMIC DNA]</scope>
    <source>
        <strain evidence="1">CG23_combo_of_CG06-09_8_20_14_all_40_14</strain>
    </source>
</reference>
<organism evidence="1 2">
    <name type="scientific">candidate division WWE3 bacterium CG23_combo_of_CG06-09_8_20_14_all_40_14</name>
    <dbReference type="NCBI Taxonomy" id="1975095"/>
    <lineage>
        <taxon>Bacteria</taxon>
        <taxon>Katanobacteria</taxon>
    </lineage>
</organism>
<gene>
    <name evidence="1" type="ORF">COX53_02005</name>
</gene>
<protein>
    <submittedName>
        <fullName evidence="1">Uncharacterized protein</fullName>
    </submittedName>
</protein>
<accession>A0A2G9XC02</accession>
<comment type="caution">
    <text evidence="1">The sequence shown here is derived from an EMBL/GenBank/DDBJ whole genome shotgun (WGS) entry which is preliminary data.</text>
</comment>
<evidence type="ECO:0000313" key="2">
    <source>
        <dbReference type="Proteomes" id="UP000231388"/>
    </source>
</evidence>
<proteinExistence type="predicted"/>
<dbReference type="Proteomes" id="UP000231388">
    <property type="component" value="Unassembled WGS sequence"/>
</dbReference>
<dbReference type="EMBL" id="PCQY01000026">
    <property type="protein sequence ID" value="PIP04515.1"/>
    <property type="molecule type" value="Genomic_DNA"/>
</dbReference>